<evidence type="ECO:0000256" key="17">
    <source>
        <dbReference type="ARBA" id="ARBA00030800"/>
    </source>
</evidence>
<evidence type="ECO:0000256" key="16">
    <source>
        <dbReference type="ARBA" id="ARBA00024827"/>
    </source>
</evidence>
<comment type="cofactor">
    <cofactor evidence="2">
        <name>[4Fe-4S] cluster</name>
        <dbReference type="ChEBI" id="CHEBI:49883"/>
    </cofactor>
</comment>
<evidence type="ECO:0000313" key="20">
    <source>
        <dbReference type="EMBL" id="QNP73048.1"/>
    </source>
</evidence>
<keyword evidence="15" id="KW-0411">Iron-sulfur</keyword>
<evidence type="ECO:0000256" key="15">
    <source>
        <dbReference type="ARBA" id="ARBA00023014"/>
    </source>
</evidence>
<keyword evidence="9" id="KW-0808">Transferase</keyword>
<evidence type="ECO:0000256" key="1">
    <source>
        <dbReference type="ARBA" id="ARBA00000085"/>
    </source>
</evidence>
<protein>
    <recommendedName>
        <fullName evidence="5">Oxygen sensor histidine kinase NreB</fullName>
        <ecNumber evidence="4">2.7.13.3</ecNumber>
    </recommendedName>
    <alternativeName>
        <fullName evidence="17">Nitrogen regulation protein B</fullName>
    </alternativeName>
</protein>
<evidence type="ECO:0000256" key="13">
    <source>
        <dbReference type="ARBA" id="ARBA00023004"/>
    </source>
</evidence>
<keyword evidence="14" id="KW-0902">Two-component regulatory system</keyword>
<dbReference type="InterPro" id="IPR003594">
    <property type="entry name" value="HATPase_dom"/>
</dbReference>
<feature type="transmembrane region" description="Helical" evidence="18">
    <location>
        <begin position="48"/>
        <end position="70"/>
    </location>
</feature>
<dbReference type="GO" id="GO:0046983">
    <property type="term" value="F:protein dimerization activity"/>
    <property type="evidence" value="ECO:0007669"/>
    <property type="project" value="InterPro"/>
</dbReference>
<evidence type="ECO:0000256" key="11">
    <source>
        <dbReference type="ARBA" id="ARBA00022777"/>
    </source>
</evidence>
<keyword evidence="21" id="KW-1185">Reference proteome</keyword>
<dbReference type="GO" id="GO:0051539">
    <property type="term" value="F:4 iron, 4 sulfur cluster binding"/>
    <property type="evidence" value="ECO:0007669"/>
    <property type="project" value="UniProtKB-KW"/>
</dbReference>
<feature type="transmembrane region" description="Helical" evidence="18">
    <location>
        <begin position="20"/>
        <end position="42"/>
    </location>
</feature>
<comment type="subcellular location">
    <subcellularLocation>
        <location evidence="3">Cytoplasm</location>
    </subcellularLocation>
</comment>
<evidence type="ECO:0000256" key="2">
    <source>
        <dbReference type="ARBA" id="ARBA00001966"/>
    </source>
</evidence>
<evidence type="ECO:0000256" key="4">
    <source>
        <dbReference type="ARBA" id="ARBA00012438"/>
    </source>
</evidence>
<dbReference type="SUPFAM" id="SSF55874">
    <property type="entry name" value="ATPase domain of HSP90 chaperone/DNA topoisomerase II/histidine kinase"/>
    <property type="match status" value="1"/>
</dbReference>
<keyword evidence="18" id="KW-1133">Transmembrane helix</keyword>
<dbReference type="PRINTS" id="PR00344">
    <property type="entry name" value="BCTRLSENSOR"/>
</dbReference>
<dbReference type="Pfam" id="PF13796">
    <property type="entry name" value="Sensor"/>
    <property type="match status" value="1"/>
</dbReference>
<name>A0A7H0IJT2_9ACTN</name>
<evidence type="ECO:0000256" key="3">
    <source>
        <dbReference type="ARBA" id="ARBA00004496"/>
    </source>
</evidence>
<feature type="transmembrane region" description="Helical" evidence="18">
    <location>
        <begin position="166"/>
        <end position="187"/>
    </location>
</feature>
<evidence type="ECO:0000256" key="7">
    <source>
        <dbReference type="ARBA" id="ARBA00022490"/>
    </source>
</evidence>
<evidence type="ECO:0000256" key="6">
    <source>
        <dbReference type="ARBA" id="ARBA00022485"/>
    </source>
</evidence>
<keyword evidence="6" id="KW-0004">4Fe-4S</keyword>
<evidence type="ECO:0000256" key="8">
    <source>
        <dbReference type="ARBA" id="ARBA00022553"/>
    </source>
</evidence>
<dbReference type="GO" id="GO:0016020">
    <property type="term" value="C:membrane"/>
    <property type="evidence" value="ECO:0007669"/>
    <property type="project" value="InterPro"/>
</dbReference>
<evidence type="ECO:0000256" key="14">
    <source>
        <dbReference type="ARBA" id="ARBA00023012"/>
    </source>
</evidence>
<sequence length="422" mass="44143">MQIETGPLRRPFAGAGRATVFHCAGVAVQAGVVLVLAAPWIYFVPTALWAVAVAAVVPAAGVVLAGPLLTRVQRARFRDRLGVRVPAPVGLAERPGPRGLRRWLGSAPGRRQLRYHLLAAPLCALGGLLVAALWAAGAASATVYVWLWVTPWQWWVHDAGYTAEAAYVTVAGAALLYAAAWLAKALARRDARAARALLGPSREEELTRRVADLAESRAAVVDAADAERRRIERDLHDGVQQRLVALAVNLGLARATLGELPADVRTVLDEAHREAKEAIAELNDLVRGLHPAVLEDRGLDAALSGVAARLPVPVRLAVRLARRPSPTVEAVAYFVVSEALTNVVKHARASRAEVTVEERAGTLVVAVSDDGVGGADASGGSGGSGTGLAGLAKRVASVDGVFSCRSPVGGPTVVTVELPCVP</sequence>
<dbReference type="Gene3D" id="1.20.5.1930">
    <property type="match status" value="1"/>
</dbReference>
<proteinExistence type="predicted"/>
<evidence type="ECO:0000259" key="19">
    <source>
        <dbReference type="SMART" id="SM00387"/>
    </source>
</evidence>
<evidence type="ECO:0000256" key="10">
    <source>
        <dbReference type="ARBA" id="ARBA00022741"/>
    </source>
</evidence>
<dbReference type="InterPro" id="IPR011712">
    <property type="entry name" value="Sig_transdc_His_kin_sub3_dim/P"/>
</dbReference>
<feature type="transmembrane region" description="Helical" evidence="18">
    <location>
        <begin position="117"/>
        <end position="146"/>
    </location>
</feature>
<keyword evidence="15" id="KW-0479">Metal-binding</keyword>
<accession>A0A7H0IJT2</accession>
<keyword evidence="8" id="KW-0597">Phosphoprotein</keyword>
<evidence type="ECO:0000313" key="21">
    <source>
        <dbReference type="Proteomes" id="UP000516052"/>
    </source>
</evidence>
<dbReference type="GO" id="GO:0005737">
    <property type="term" value="C:cytoplasm"/>
    <property type="evidence" value="ECO:0007669"/>
    <property type="project" value="UniProtKB-SubCell"/>
</dbReference>
<dbReference type="InterPro" id="IPR025828">
    <property type="entry name" value="Put_sensor_dom"/>
</dbReference>
<keyword evidence="18" id="KW-0472">Membrane</keyword>
<dbReference type="CDD" id="cd16917">
    <property type="entry name" value="HATPase_UhpB-NarQ-NarX-like"/>
    <property type="match status" value="1"/>
</dbReference>
<dbReference type="AlphaFoldDB" id="A0A7H0IJT2"/>
<gene>
    <name evidence="20" type="ORF">IAG44_28870</name>
</gene>
<dbReference type="EC" id="2.7.13.3" evidence="4"/>
<evidence type="ECO:0000256" key="9">
    <source>
        <dbReference type="ARBA" id="ARBA00022679"/>
    </source>
</evidence>
<dbReference type="Pfam" id="PF02518">
    <property type="entry name" value="HATPase_c"/>
    <property type="match status" value="1"/>
</dbReference>
<dbReference type="InterPro" id="IPR036890">
    <property type="entry name" value="HATPase_C_sf"/>
</dbReference>
<keyword evidence="12" id="KW-0067">ATP-binding</keyword>
<dbReference type="Proteomes" id="UP000516052">
    <property type="component" value="Chromosome"/>
</dbReference>
<keyword evidence="10" id="KW-0547">Nucleotide-binding</keyword>
<dbReference type="EMBL" id="CP060828">
    <property type="protein sequence ID" value="QNP73048.1"/>
    <property type="molecule type" value="Genomic_DNA"/>
</dbReference>
<dbReference type="InterPro" id="IPR004358">
    <property type="entry name" value="Sig_transdc_His_kin-like_C"/>
</dbReference>
<comment type="function">
    <text evidence="16">Member of the two-component regulatory system NreB/NreC involved in the control of dissimilatory nitrate/nitrite reduction in response to oxygen. NreB functions as a direct oxygen sensor histidine kinase which is autophosphorylated, in the absence of oxygen, probably at the conserved histidine residue, and transfers its phosphate group probably to a conserved aspartate residue of NreC. NreB/NreC activates the expression of the nitrate (narGHJI) and nitrite (nir) reductase operons, as well as the putative nitrate transporter gene narT.</text>
</comment>
<dbReference type="RefSeq" id="WP_187749992.1">
    <property type="nucleotide sequence ID" value="NZ_CP060828.1"/>
</dbReference>
<keyword evidence="7" id="KW-0963">Cytoplasm</keyword>
<feature type="domain" description="Histidine kinase/HSP90-like ATPase" evidence="19">
    <location>
        <begin position="327"/>
        <end position="422"/>
    </location>
</feature>
<keyword evidence="13" id="KW-0408">Iron</keyword>
<reference evidence="20 21" key="1">
    <citation type="submission" date="2020-08" db="EMBL/GenBank/DDBJ databases">
        <title>A novel species.</title>
        <authorList>
            <person name="Gao J."/>
        </authorList>
    </citation>
    <scope>NUCLEOTIDE SEQUENCE [LARGE SCALE GENOMIC DNA]</scope>
    <source>
        <strain evidence="20 21">CRXT-G-22</strain>
    </source>
</reference>
<dbReference type="PANTHER" id="PTHR24421:SF10">
    <property type="entry name" value="NITRATE_NITRITE SENSOR PROTEIN NARQ"/>
    <property type="match status" value="1"/>
</dbReference>
<dbReference type="GO" id="GO:0005524">
    <property type="term" value="F:ATP binding"/>
    <property type="evidence" value="ECO:0007669"/>
    <property type="project" value="UniProtKB-KW"/>
</dbReference>
<evidence type="ECO:0000256" key="5">
    <source>
        <dbReference type="ARBA" id="ARBA00017322"/>
    </source>
</evidence>
<keyword evidence="11" id="KW-0418">Kinase</keyword>
<dbReference type="Gene3D" id="3.30.565.10">
    <property type="entry name" value="Histidine kinase-like ATPase, C-terminal domain"/>
    <property type="match status" value="1"/>
</dbReference>
<keyword evidence="18" id="KW-0812">Transmembrane</keyword>
<organism evidence="20 21">
    <name type="scientific">Streptomyces roseirectus</name>
    <dbReference type="NCBI Taxonomy" id="2768066"/>
    <lineage>
        <taxon>Bacteria</taxon>
        <taxon>Bacillati</taxon>
        <taxon>Actinomycetota</taxon>
        <taxon>Actinomycetes</taxon>
        <taxon>Kitasatosporales</taxon>
        <taxon>Streptomycetaceae</taxon>
        <taxon>Streptomyces</taxon>
    </lineage>
</organism>
<comment type="catalytic activity">
    <reaction evidence="1">
        <text>ATP + protein L-histidine = ADP + protein N-phospho-L-histidine.</text>
        <dbReference type="EC" id="2.7.13.3"/>
    </reaction>
</comment>
<dbReference type="SMART" id="SM00387">
    <property type="entry name" value="HATPase_c"/>
    <property type="match status" value="1"/>
</dbReference>
<dbReference type="GO" id="GO:0000155">
    <property type="term" value="F:phosphorelay sensor kinase activity"/>
    <property type="evidence" value="ECO:0007669"/>
    <property type="project" value="InterPro"/>
</dbReference>
<dbReference type="InterPro" id="IPR050482">
    <property type="entry name" value="Sensor_HK_TwoCompSys"/>
</dbReference>
<dbReference type="PANTHER" id="PTHR24421">
    <property type="entry name" value="NITRATE/NITRITE SENSOR PROTEIN NARX-RELATED"/>
    <property type="match status" value="1"/>
</dbReference>
<evidence type="ECO:0000256" key="18">
    <source>
        <dbReference type="SAM" id="Phobius"/>
    </source>
</evidence>
<dbReference type="KEGG" id="sroi:IAG44_28870"/>
<evidence type="ECO:0000256" key="12">
    <source>
        <dbReference type="ARBA" id="ARBA00022840"/>
    </source>
</evidence>
<dbReference type="Pfam" id="PF07730">
    <property type="entry name" value="HisKA_3"/>
    <property type="match status" value="1"/>
</dbReference>